<evidence type="ECO:0000256" key="4">
    <source>
        <dbReference type="ARBA" id="ARBA00011533"/>
    </source>
</evidence>
<dbReference type="InterPro" id="IPR009947">
    <property type="entry name" value="NDUA7"/>
</dbReference>
<evidence type="ECO:0000256" key="15">
    <source>
        <dbReference type="SAM" id="MobiDB-lite"/>
    </source>
</evidence>
<comment type="subcellular location">
    <subcellularLocation>
        <location evidence="2">Mitochondrion inner membrane</location>
        <topology evidence="2">Peripheral membrane protein</topology>
        <orientation evidence="2">Matrix side</orientation>
    </subcellularLocation>
</comment>
<evidence type="ECO:0000256" key="1">
    <source>
        <dbReference type="ARBA" id="ARBA00003195"/>
    </source>
</evidence>
<comment type="similarity">
    <text evidence="3">Belongs to the complex I NDUFA7 subunit family.</text>
</comment>
<sequence>MTKPRPQEFRDVTIGLRILRDLLLGRKHDRDNRFSAFVATRSPAPPQLPPGPHAKLSDNYYYTRDARHIVEPPLLIAGPQVAPQIESAESKSKVSANVLGVTPGKPYIWDAPDESAYDPSNGPQFPHETHRQNRHYG</sequence>
<dbReference type="PANTHER" id="PTHR12485:SF1">
    <property type="entry name" value="NADH DEHYDROGENASE [UBIQUINONE] 1 ALPHA SUBCOMPLEX SUBUNIT 7"/>
    <property type="match status" value="1"/>
</dbReference>
<evidence type="ECO:0000256" key="12">
    <source>
        <dbReference type="ARBA" id="ARBA00023136"/>
    </source>
</evidence>
<evidence type="ECO:0000256" key="3">
    <source>
        <dbReference type="ARBA" id="ARBA00005482"/>
    </source>
</evidence>
<dbReference type="KEGG" id="btab:109044532"/>
<dbReference type="Pfam" id="PF07347">
    <property type="entry name" value="CI-B14_5a"/>
    <property type="match status" value="1"/>
</dbReference>
<evidence type="ECO:0000256" key="9">
    <source>
        <dbReference type="ARBA" id="ARBA00022982"/>
    </source>
</evidence>
<reference evidence="16" key="1">
    <citation type="submission" date="2021-12" db="EMBL/GenBank/DDBJ databases">
        <authorList>
            <person name="King R."/>
        </authorList>
    </citation>
    <scope>NUCLEOTIDE SEQUENCE</scope>
</reference>
<keyword evidence="9" id="KW-0249">Electron transport</keyword>
<protein>
    <recommendedName>
        <fullName evidence="5">NADH dehydrogenase [ubiquinone] 1 alpha subcomplex subunit 7</fullName>
    </recommendedName>
    <alternativeName>
        <fullName evidence="14">Complex I-B14.5a</fullName>
    </alternativeName>
    <alternativeName>
        <fullName evidence="13">NADH-ubiquinone oxidoreductase subunit B14.5a</fullName>
    </alternativeName>
</protein>
<dbReference type="AlphaFoldDB" id="A0A9P0A3T5"/>
<comment type="subunit">
    <text evidence="4">Complex I is composed of 45 different subunits.</text>
</comment>
<evidence type="ECO:0000256" key="10">
    <source>
        <dbReference type="ARBA" id="ARBA00022990"/>
    </source>
</evidence>
<evidence type="ECO:0000313" key="16">
    <source>
        <dbReference type="EMBL" id="CAH0383455.1"/>
    </source>
</evidence>
<keyword evidence="6" id="KW-0813">Transport</keyword>
<dbReference type="Proteomes" id="UP001152759">
    <property type="component" value="Chromosome 10"/>
</dbReference>
<evidence type="ECO:0000256" key="11">
    <source>
        <dbReference type="ARBA" id="ARBA00023128"/>
    </source>
</evidence>
<gene>
    <name evidence="16" type="ORF">BEMITA_LOCUS2905</name>
</gene>
<evidence type="ECO:0000256" key="7">
    <source>
        <dbReference type="ARBA" id="ARBA00022660"/>
    </source>
</evidence>
<evidence type="ECO:0000256" key="2">
    <source>
        <dbReference type="ARBA" id="ARBA00004443"/>
    </source>
</evidence>
<evidence type="ECO:0000313" key="17">
    <source>
        <dbReference type="Proteomes" id="UP001152759"/>
    </source>
</evidence>
<keyword evidence="12" id="KW-0472">Membrane</keyword>
<feature type="region of interest" description="Disordered" evidence="15">
    <location>
        <begin position="109"/>
        <end position="137"/>
    </location>
</feature>
<keyword evidence="17" id="KW-1185">Reference proteome</keyword>
<evidence type="ECO:0000256" key="14">
    <source>
        <dbReference type="ARBA" id="ARBA00033401"/>
    </source>
</evidence>
<dbReference type="GO" id="GO:0006120">
    <property type="term" value="P:mitochondrial electron transport, NADH to ubiquinone"/>
    <property type="evidence" value="ECO:0007669"/>
    <property type="project" value="TreeGrafter"/>
</dbReference>
<evidence type="ECO:0000256" key="6">
    <source>
        <dbReference type="ARBA" id="ARBA00022448"/>
    </source>
</evidence>
<dbReference type="GO" id="GO:0005743">
    <property type="term" value="C:mitochondrial inner membrane"/>
    <property type="evidence" value="ECO:0007669"/>
    <property type="project" value="UniProtKB-SubCell"/>
</dbReference>
<proteinExistence type="inferred from homology"/>
<keyword evidence="8" id="KW-0999">Mitochondrion inner membrane</keyword>
<dbReference type="PANTHER" id="PTHR12485">
    <property type="entry name" value="NADH-UBIQUINONE OXIDOREDUCTASE SUBUNIT B"/>
    <property type="match status" value="1"/>
</dbReference>
<keyword evidence="7" id="KW-0679">Respiratory chain</keyword>
<comment type="function">
    <text evidence="1">Accessory subunit of the mitochondrial membrane respiratory chain NADH dehydrogenase (Complex I), that is believed not to be involved in catalysis. Complex I functions in the transfer of electrons from NADH to the respiratory chain. The immediate electron acceptor for the enzyme is believed to be ubiquinone.</text>
</comment>
<keyword evidence="11" id="KW-0496">Mitochondrion</keyword>
<name>A0A9P0A3T5_BEMTA</name>
<keyword evidence="10" id="KW-0007">Acetylation</keyword>
<accession>A0A9P0A3T5</accession>
<evidence type="ECO:0000256" key="13">
    <source>
        <dbReference type="ARBA" id="ARBA00030360"/>
    </source>
</evidence>
<evidence type="ECO:0000256" key="8">
    <source>
        <dbReference type="ARBA" id="ARBA00022792"/>
    </source>
</evidence>
<dbReference type="EMBL" id="OU963871">
    <property type="protein sequence ID" value="CAH0383455.1"/>
    <property type="molecule type" value="Genomic_DNA"/>
</dbReference>
<organism evidence="16 17">
    <name type="scientific">Bemisia tabaci</name>
    <name type="common">Sweetpotato whitefly</name>
    <name type="synonym">Aleurodes tabaci</name>
    <dbReference type="NCBI Taxonomy" id="7038"/>
    <lineage>
        <taxon>Eukaryota</taxon>
        <taxon>Metazoa</taxon>
        <taxon>Ecdysozoa</taxon>
        <taxon>Arthropoda</taxon>
        <taxon>Hexapoda</taxon>
        <taxon>Insecta</taxon>
        <taxon>Pterygota</taxon>
        <taxon>Neoptera</taxon>
        <taxon>Paraneoptera</taxon>
        <taxon>Hemiptera</taxon>
        <taxon>Sternorrhyncha</taxon>
        <taxon>Aleyrodoidea</taxon>
        <taxon>Aleyrodidae</taxon>
        <taxon>Aleyrodinae</taxon>
        <taxon>Bemisia</taxon>
    </lineage>
</organism>
<evidence type="ECO:0000256" key="5">
    <source>
        <dbReference type="ARBA" id="ARBA00016383"/>
    </source>
</evidence>